<reference evidence="2" key="1">
    <citation type="journal article" date="2020" name="mSystems">
        <title>Genome- and Community-Level Interaction Insights into Carbon Utilization and Element Cycling Functions of Hydrothermarchaeota in Hydrothermal Sediment.</title>
        <authorList>
            <person name="Zhou Z."/>
            <person name="Liu Y."/>
            <person name="Xu W."/>
            <person name="Pan J."/>
            <person name="Luo Z.H."/>
            <person name="Li M."/>
        </authorList>
    </citation>
    <scope>NUCLEOTIDE SEQUENCE [LARGE SCALE GENOMIC DNA]</scope>
    <source>
        <strain evidence="2">HyVt-76</strain>
    </source>
</reference>
<feature type="non-terminal residue" evidence="2">
    <location>
        <position position="64"/>
    </location>
</feature>
<dbReference type="AlphaFoldDB" id="A0A7V5H3Q9"/>
<accession>A0A7V5H3Q9</accession>
<evidence type="ECO:0000313" key="2">
    <source>
        <dbReference type="EMBL" id="HHE55281.1"/>
    </source>
</evidence>
<keyword evidence="1" id="KW-1133">Transmembrane helix</keyword>
<protein>
    <submittedName>
        <fullName evidence="2">Uncharacterized protein</fullName>
    </submittedName>
</protein>
<proteinExistence type="predicted"/>
<gene>
    <name evidence="2" type="ORF">ENL21_05820</name>
</gene>
<organism evidence="2">
    <name type="scientific">Caldithrix abyssi</name>
    <dbReference type="NCBI Taxonomy" id="187145"/>
    <lineage>
        <taxon>Bacteria</taxon>
        <taxon>Pseudomonadati</taxon>
        <taxon>Calditrichota</taxon>
        <taxon>Calditrichia</taxon>
        <taxon>Calditrichales</taxon>
        <taxon>Calditrichaceae</taxon>
        <taxon>Caldithrix</taxon>
    </lineage>
</organism>
<dbReference type="EMBL" id="DRTD01000427">
    <property type="protein sequence ID" value="HHE55281.1"/>
    <property type="molecule type" value="Genomic_DNA"/>
</dbReference>
<dbReference type="Proteomes" id="UP000886111">
    <property type="component" value="Unassembled WGS sequence"/>
</dbReference>
<feature type="transmembrane region" description="Helical" evidence="1">
    <location>
        <begin position="18"/>
        <end position="36"/>
    </location>
</feature>
<comment type="caution">
    <text evidence="2">The sequence shown here is derived from an EMBL/GenBank/DDBJ whole genome shotgun (WGS) entry which is preliminary data.</text>
</comment>
<keyword evidence="1" id="KW-0472">Membrane</keyword>
<name>A0A7V5H3Q9_CALAY</name>
<keyword evidence="1" id="KW-0812">Transmembrane</keyword>
<evidence type="ECO:0000256" key="1">
    <source>
        <dbReference type="SAM" id="Phobius"/>
    </source>
</evidence>
<sequence length="64" mass="7298">MRTKLLKTVYQRNNQRELLYLALTAGAIFRLIFIFSNHDLSPDGAHYASLGYRLLHAGQYVSNG</sequence>